<keyword evidence="7" id="KW-1133">Transmembrane helix</keyword>
<evidence type="ECO:0000256" key="3">
    <source>
        <dbReference type="ARBA" id="ARBA00022777"/>
    </source>
</evidence>
<dbReference type="InterPro" id="IPR008271">
    <property type="entry name" value="Ser/Thr_kinase_AS"/>
</dbReference>
<keyword evidence="4 5" id="KW-0067">ATP-binding</keyword>
<feature type="compositionally biased region" description="Low complexity" evidence="6">
    <location>
        <begin position="334"/>
        <end position="345"/>
    </location>
</feature>
<evidence type="ECO:0000256" key="7">
    <source>
        <dbReference type="SAM" id="Phobius"/>
    </source>
</evidence>
<evidence type="ECO:0000259" key="8">
    <source>
        <dbReference type="PROSITE" id="PS50011"/>
    </source>
</evidence>
<feature type="region of interest" description="Disordered" evidence="6">
    <location>
        <begin position="429"/>
        <end position="555"/>
    </location>
</feature>
<feature type="compositionally biased region" description="Polar residues" evidence="6">
    <location>
        <begin position="484"/>
        <end position="494"/>
    </location>
</feature>
<dbReference type="PROSITE" id="PS00107">
    <property type="entry name" value="PROTEIN_KINASE_ATP"/>
    <property type="match status" value="1"/>
</dbReference>
<evidence type="ECO:0000256" key="4">
    <source>
        <dbReference type="ARBA" id="ARBA00022840"/>
    </source>
</evidence>
<proteinExistence type="predicted"/>
<dbReference type="PROSITE" id="PS00108">
    <property type="entry name" value="PROTEIN_KINASE_ST"/>
    <property type="match status" value="1"/>
</dbReference>
<dbReference type="InterPro" id="IPR000719">
    <property type="entry name" value="Prot_kinase_dom"/>
</dbReference>
<dbReference type="Gene3D" id="3.30.200.20">
    <property type="entry name" value="Phosphorylase Kinase, domain 1"/>
    <property type="match status" value="1"/>
</dbReference>
<dbReference type="GO" id="GO:0016301">
    <property type="term" value="F:kinase activity"/>
    <property type="evidence" value="ECO:0007669"/>
    <property type="project" value="UniProtKB-KW"/>
</dbReference>
<keyword evidence="7" id="KW-0472">Membrane</keyword>
<sequence>MSTSPPPPADLVAEKYRLARLIGRGGMGSVWEARHETLGLRVAIKFIEKEYADSKEARSRFDNEAKAAAKIQSKHLIKIFDHGVTPDGKPYIVMELLEGEPLDKRLERLGRLPLQDVARILQQVARGLSRAHAAHIIHRDLKPENIFLTQSADDDEEVAKVLDFGIAKIRSTDQTLSNSTKTGAVLGTPYYMSPEQARGLRDIDHRTDIWSLGVIVFKCVTGVLPFEGESLGDLLVKICTAPLPVPSHVLPGLPPSFDTWFMRVLDREPARRFANVTEAAEALAYLCGVTVRRGPTSGASRELDPASMYRASSPSSPSNPGGEGPPRTLPSAPPAAHAFTPPAYAQQASTPHPHATPPQQYRSPSSPSYPSPGGPGPTPTTPGFAASTPRGVKSSSVSLIVGIVVGVVATIVLAIVAFRVSPSTQDRAKAAAMGGHRPGPATTASAATEASTASTAAAGVASLPPLTNPSNEAPQPTTEEEPSKTATAQPSTTKTGRRGGKADKTDRADKSDKSDKADKPSSSSSAASSASATPTAKPTPHPSTPGKQPDDNPGY</sequence>
<dbReference type="CDD" id="cd14014">
    <property type="entry name" value="STKc_PknB_like"/>
    <property type="match status" value="1"/>
</dbReference>
<keyword evidence="7" id="KW-0812">Transmembrane</keyword>
<evidence type="ECO:0000256" key="5">
    <source>
        <dbReference type="PROSITE-ProRule" id="PRU10141"/>
    </source>
</evidence>
<feature type="compositionally biased region" description="Low complexity" evidence="6">
    <location>
        <begin position="520"/>
        <end position="536"/>
    </location>
</feature>
<feature type="region of interest" description="Disordered" evidence="6">
    <location>
        <begin position="294"/>
        <end position="391"/>
    </location>
</feature>
<evidence type="ECO:0000256" key="1">
    <source>
        <dbReference type="ARBA" id="ARBA00022679"/>
    </source>
</evidence>
<evidence type="ECO:0000256" key="2">
    <source>
        <dbReference type="ARBA" id="ARBA00022741"/>
    </source>
</evidence>
<feature type="domain" description="Protein kinase" evidence="8">
    <location>
        <begin position="16"/>
        <end position="286"/>
    </location>
</feature>
<evidence type="ECO:0000313" key="10">
    <source>
        <dbReference type="Proteomes" id="UP001379533"/>
    </source>
</evidence>
<dbReference type="InterPro" id="IPR017441">
    <property type="entry name" value="Protein_kinase_ATP_BS"/>
</dbReference>
<protein>
    <submittedName>
        <fullName evidence="9">Protein kinase</fullName>
    </submittedName>
</protein>
<dbReference type="PANTHER" id="PTHR43289">
    <property type="entry name" value="MITOGEN-ACTIVATED PROTEIN KINASE KINASE KINASE 20-RELATED"/>
    <property type="match status" value="1"/>
</dbReference>
<dbReference type="PROSITE" id="PS50011">
    <property type="entry name" value="PROTEIN_KINASE_DOM"/>
    <property type="match status" value="1"/>
</dbReference>
<dbReference type="EMBL" id="CP089982">
    <property type="protein sequence ID" value="WXA97772.1"/>
    <property type="molecule type" value="Genomic_DNA"/>
</dbReference>
<feature type="transmembrane region" description="Helical" evidence="7">
    <location>
        <begin position="397"/>
        <end position="418"/>
    </location>
</feature>
<feature type="compositionally biased region" description="Pro residues" evidence="6">
    <location>
        <begin position="367"/>
        <end position="380"/>
    </location>
</feature>
<dbReference type="SUPFAM" id="SSF56112">
    <property type="entry name" value="Protein kinase-like (PK-like)"/>
    <property type="match status" value="1"/>
</dbReference>
<evidence type="ECO:0000313" key="9">
    <source>
        <dbReference type="EMBL" id="WXA97772.1"/>
    </source>
</evidence>
<keyword evidence="1" id="KW-0808">Transferase</keyword>
<keyword evidence="10" id="KW-1185">Reference proteome</keyword>
<dbReference type="InterPro" id="IPR011009">
    <property type="entry name" value="Kinase-like_dom_sf"/>
</dbReference>
<dbReference type="Gene3D" id="1.10.510.10">
    <property type="entry name" value="Transferase(Phosphotransferase) domain 1"/>
    <property type="match status" value="1"/>
</dbReference>
<dbReference type="Proteomes" id="UP001379533">
    <property type="component" value="Chromosome"/>
</dbReference>
<keyword evidence="3 9" id="KW-0418">Kinase</keyword>
<evidence type="ECO:0000256" key="6">
    <source>
        <dbReference type="SAM" id="MobiDB-lite"/>
    </source>
</evidence>
<reference evidence="9 10" key="1">
    <citation type="submission" date="2021-12" db="EMBL/GenBank/DDBJ databases">
        <title>Discovery of the Pendulisporaceae a myxobacterial family with distinct sporulation behavior and unique specialized metabolism.</title>
        <authorList>
            <person name="Garcia R."/>
            <person name="Popoff A."/>
            <person name="Bader C.D."/>
            <person name="Loehr J."/>
            <person name="Walesch S."/>
            <person name="Walt C."/>
            <person name="Boldt J."/>
            <person name="Bunk B."/>
            <person name="Haeckl F.J.F.P.J."/>
            <person name="Gunesch A.P."/>
            <person name="Birkelbach J."/>
            <person name="Nuebel U."/>
            <person name="Pietschmann T."/>
            <person name="Bach T."/>
            <person name="Mueller R."/>
        </authorList>
    </citation>
    <scope>NUCLEOTIDE SEQUENCE [LARGE SCALE GENOMIC DNA]</scope>
    <source>
        <strain evidence="9 10">MSr12523</strain>
    </source>
</reference>
<dbReference type="PANTHER" id="PTHR43289:SF6">
    <property type="entry name" value="SERINE_THREONINE-PROTEIN KINASE NEKL-3"/>
    <property type="match status" value="1"/>
</dbReference>
<dbReference type="Pfam" id="PF00069">
    <property type="entry name" value="Pkinase"/>
    <property type="match status" value="1"/>
</dbReference>
<keyword evidence="2 5" id="KW-0547">Nucleotide-binding</keyword>
<accession>A0ABZ2KGH2</accession>
<feature type="compositionally biased region" description="Low complexity" evidence="6">
    <location>
        <begin position="357"/>
        <end position="366"/>
    </location>
</feature>
<gene>
    <name evidence="9" type="ORF">LZC95_13125</name>
</gene>
<dbReference type="SMART" id="SM00220">
    <property type="entry name" value="S_TKc"/>
    <property type="match status" value="1"/>
</dbReference>
<feature type="compositionally biased region" description="Low complexity" evidence="6">
    <location>
        <begin position="441"/>
        <end position="458"/>
    </location>
</feature>
<name>A0ABZ2KGH2_9BACT</name>
<feature type="compositionally biased region" description="Polar residues" evidence="6">
    <location>
        <begin position="468"/>
        <end position="477"/>
    </location>
</feature>
<feature type="compositionally biased region" description="Basic and acidic residues" evidence="6">
    <location>
        <begin position="500"/>
        <end position="519"/>
    </location>
</feature>
<feature type="binding site" evidence="5">
    <location>
        <position position="45"/>
    </location>
    <ligand>
        <name>ATP</name>
        <dbReference type="ChEBI" id="CHEBI:30616"/>
    </ligand>
</feature>
<dbReference type="RefSeq" id="WP_394848389.1">
    <property type="nucleotide sequence ID" value="NZ_CP089982.1"/>
</dbReference>
<organism evidence="9 10">
    <name type="scientific">Pendulispora brunnea</name>
    <dbReference type="NCBI Taxonomy" id="2905690"/>
    <lineage>
        <taxon>Bacteria</taxon>
        <taxon>Pseudomonadati</taxon>
        <taxon>Myxococcota</taxon>
        <taxon>Myxococcia</taxon>
        <taxon>Myxococcales</taxon>
        <taxon>Sorangiineae</taxon>
        <taxon>Pendulisporaceae</taxon>
        <taxon>Pendulispora</taxon>
    </lineage>
</organism>